<dbReference type="EMBL" id="FLRH01000003">
    <property type="protein sequence ID" value="SBT63981.1"/>
    <property type="molecule type" value="Genomic_DNA"/>
</dbReference>
<dbReference type="GO" id="GO:0006508">
    <property type="term" value="P:proteolysis"/>
    <property type="evidence" value="ECO:0007669"/>
    <property type="project" value="UniProtKB-KW"/>
</dbReference>
<feature type="domain" description="Peptidase M4 C-terminal" evidence="10">
    <location>
        <begin position="367"/>
        <end position="545"/>
    </location>
</feature>
<keyword evidence="5" id="KW-0378">Hydrolase</keyword>
<dbReference type="SUPFAM" id="SSF55486">
    <property type="entry name" value="Metalloproteases ('zincins'), catalytic domain"/>
    <property type="match status" value="1"/>
</dbReference>
<evidence type="ECO:0000259" key="11">
    <source>
        <dbReference type="Pfam" id="PF07504"/>
    </source>
</evidence>
<dbReference type="AlphaFoldDB" id="A0A1A9B4J7"/>
<accession>A0A1A9B4J7</accession>
<dbReference type="InterPro" id="IPR023612">
    <property type="entry name" value="Peptidase_M4"/>
</dbReference>
<dbReference type="GO" id="GO:0046872">
    <property type="term" value="F:metal ion binding"/>
    <property type="evidence" value="ECO:0007669"/>
    <property type="project" value="UniProtKB-KW"/>
</dbReference>
<dbReference type="InterPro" id="IPR001570">
    <property type="entry name" value="Peptidase_M4_C_domain"/>
</dbReference>
<dbReference type="Gene3D" id="3.10.450.490">
    <property type="match status" value="1"/>
</dbReference>
<feature type="active site" evidence="8">
    <location>
        <position position="357"/>
    </location>
</feature>
<feature type="domain" description="Peptidase M4" evidence="9">
    <location>
        <begin position="221"/>
        <end position="364"/>
    </location>
</feature>
<feature type="domain" description="FTP" evidence="11">
    <location>
        <begin position="83"/>
        <end position="125"/>
    </location>
</feature>
<dbReference type="Pfam" id="PF07504">
    <property type="entry name" value="FTP"/>
    <property type="match status" value="1"/>
</dbReference>
<proteinExistence type="inferred from homology"/>
<dbReference type="InterPro" id="IPR050728">
    <property type="entry name" value="Zinc_Metalloprotease_M4"/>
</dbReference>
<dbReference type="CDD" id="cd09597">
    <property type="entry name" value="M4_TLP"/>
    <property type="match status" value="1"/>
</dbReference>
<evidence type="ECO:0000313" key="13">
    <source>
        <dbReference type="Proteomes" id="UP000199558"/>
    </source>
</evidence>
<keyword evidence="13" id="KW-1185">Reference proteome</keyword>
<sequence length="820" mass="83901">MYRYIYISDYPRHNFAFGGGPVKRSVAAVSAALLTSGVLTCVTTTAHAAAPSAPSPEPAAAARADSLVRANPGAVQGASGEAYQAVRTKVDPSGAAHTRYSRTYRGLRVYGGDFVVHTAPNGTMTGTSVGLSAPLTLGTTAKVGASAAKASARKAFSGTLTSIGAPELFVDASSGKGRLAWETVATGWKADKQTPSKLHVVTDASTGKVIGSYDEIESVVGSGQGIYTGTVSIDTTLNGSTYQMIDPSHGNGRTCDMNNGTSTCTTFTDADNVWGNGATSNRQSAGVDAHFGAAKTFDYFKNVHGRNGIFGNGQGVPSRVHYGNNYVNAFWDGSQMTYGDGSGNSRPLVSLDVAGHEMSHGVTEALAGLVYSGESGGLNEATSDIFGNMVEFYAAAPSDPGDYQVGEKININGNGTPLRYMYNPSLDGSSDSCWSTSTKNKDVHYSSGVGNHFFFNLAEGTGSTAYGTSPVCGSAPAVTGIGRAKAEKIWYRALDVYFTSNTSYVNNTTPSNTARAYTLKAATDLYGNCSTEYKAVQAAWTAVNVAGNDAPCSSTGNDFSVSLSPTAGSVTQGGSATATVATATTNGAAQTVTFSASGLPTGATASFSPASVTSGGSSTLTIATSASTPTGTYSVTVTGSAASGTKTATYSLTVTGTGGGCTGAGQKLGNPGFESGNTVWSASSGVIGQYGSQGQPTHGGTWNAWMDGYGSTHTDTLSQSVSLPSGCSTYNFSFWLHIDSAETTSSVQYDKLTVQVLSSSGSVLATLATYSNLNKASGYSQKSFSLASYAGQTVTLKFTGTEDSSLQTSFVVDDTAVNVS</sequence>
<dbReference type="InterPro" id="IPR027268">
    <property type="entry name" value="Peptidase_M4/M1_CTD_sf"/>
</dbReference>
<dbReference type="PANTHER" id="PTHR33794">
    <property type="entry name" value="BACILLOLYSIN"/>
    <property type="match status" value="1"/>
</dbReference>
<dbReference type="Pfam" id="PF02868">
    <property type="entry name" value="Peptidase_M4_C"/>
    <property type="match status" value="1"/>
</dbReference>
<dbReference type="Gene3D" id="3.10.170.10">
    <property type="match status" value="1"/>
</dbReference>
<evidence type="ECO:0000256" key="3">
    <source>
        <dbReference type="ARBA" id="ARBA00022723"/>
    </source>
</evidence>
<keyword evidence="6" id="KW-0862">Zinc</keyword>
<keyword evidence="3" id="KW-0479">Metal-binding</keyword>
<dbReference type="Gene3D" id="1.10.390.10">
    <property type="entry name" value="Neutral Protease Domain 2"/>
    <property type="match status" value="1"/>
</dbReference>
<evidence type="ECO:0000256" key="6">
    <source>
        <dbReference type="ARBA" id="ARBA00022833"/>
    </source>
</evidence>
<dbReference type="Pfam" id="PF01447">
    <property type="entry name" value="Peptidase_M4"/>
    <property type="match status" value="1"/>
</dbReference>
<evidence type="ECO:0000256" key="7">
    <source>
        <dbReference type="ARBA" id="ARBA00023049"/>
    </source>
</evidence>
<dbReference type="STRING" id="946078.GA0070622_0949"/>
<dbReference type="InterPro" id="IPR011096">
    <property type="entry name" value="FTP_domain"/>
</dbReference>
<evidence type="ECO:0000256" key="2">
    <source>
        <dbReference type="ARBA" id="ARBA00022670"/>
    </source>
</evidence>
<dbReference type="InterPro" id="IPR013856">
    <property type="entry name" value="Peptidase_M4_domain"/>
</dbReference>
<evidence type="ECO:0000256" key="5">
    <source>
        <dbReference type="ARBA" id="ARBA00022801"/>
    </source>
</evidence>
<feature type="active site" description="Proton donor" evidence="8">
    <location>
        <position position="444"/>
    </location>
</feature>
<keyword evidence="7 12" id="KW-0482">Metalloprotease</keyword>
<dbReference type="PANTHER" id="PTHR33794:SF1">
    <property type="entry name" value="BACILLOLYSIN"/>
    <property type="match status" value="1"/>
</dbReference>
<name>A0A1A9B4J7_9ACTN</name>
<evidence type="ECO:0000259" key="10">
    <source>
        <dbReference type="Pfam" id="PF02868"/>
    </source>
</evidence>
<dbReference type="GO" id="GO:0004222">
    <property type="term" value="F:metalloendopeptidase activity"/>
    <property type="evidence" value="ECO:0007669"/>
    <property type="project" value="InterPro"/>
</dbReference>
<organism evidence="12 13">
    <name type="scientific">Micromonospora sediminicola</name>
    <dbReference type="NCBI Taxonomy" id="946078"/>
    <lineage>
        <taxon>Bacteria</taxon>
        <taxon>Bacillati</taxon>
        <taxon>Actinomycetota</taxon>
        <taxon>Actinomycetes</taxon>
        <taxon>Micromonosporales</taxon>
        <taxon>Micromonosporaceae</taxon>
        <taxon>Micromonospora</taxon>
    </lineage>
</organism>
<evidence type="ECO:0000256" key="1">
    <source>
        <dbReference type="ARBA" id="ARBA00009388"/>
    </source>
</evidence>
<evidence type="ECO:0000259" key="9">
    <source>
        <dbReference type="Pfam" id="PF01447"/>
    </source>
</evidence>
<gene>
    <name evidence="12" type="ORF">GA0070622_0949</name>
</gene>
<comment type="similarity">
    <text evidence="1">Belongs to the peptidase M4 family.</text>
</comment>
<evidence type="ECO:0000256" key="8">
    <source>
        <dbReference type="PIRSR" id="PIRSR623612-1"/>
    </source>
</evidence>
<evidence type="ECO:0000313" key="12">
    <source>
        <dbReference type="EMBL" id="SBT63981.1"/>
    </source>
</evidence>
<keyword evidence="2 12" id="KW-0645">Protease</keyword>
<dbReference type="Proteomes" id="UP000199558">
    <property type="component" value="Unassembled WGS sequence"/>
</dbReference>
<reference evidence="13" key="1">
    <citation type="submission" date="2016-06" db="EMBL/GenBank/DDBJ databases">
        <authorList>
            <person name="Varghese N."/>
            <person name="Submissions Spin"/>
        </authorList>
    </citation>
    <scope>NUCLEOTIDE SEQUENCE [LARGE SCALE GENOMIC DNA]</scope>
    <source>
        <strain evidence="13">DSM 45794</strain>
    </source>
</reference>
<keyword evidence="4" id="KW-0732">Signal</keyword>
<dbReference type="PRINTS" id="PR00730">
    <property type="entry name" value="THERMOLYSIN"/>
</dbReference>
<evidence type="ECO:0000256" key="4">
    <source>
        <dbReference type="ARBA" id="ARBA00022729"/>
    </source>
</evidence>
<protein>
    <submittedName>
        <fullName evidence="12">Zn-dependent metalloprotease</fullName>
    </submittedName>
</protein>